<name>A0A8S1R8Z5_9CILI</name>
<reference evidence="1" key="1">
    <citation type="submission" date="2021-01" db="EMBL/GenBank/DDBJ databases">
        <authorList>
            <consortium name="Genoscope - CEA"/>
            <person name="William W."/>
        </authorList>
    </citation>
    <scope>NUCLEOTIDE SEQUENCE</scope>
</reference>
<gene>
    <name evidence="1" type="ORF">PSON_ATCC_30995.1.T1460098</name>
</gene>
<comment type="caution">
    <text evidence="1">The sequence shown here is derived from an EMBL/GenBank/DDBJ whole genome shotgun (WGS) entry which is preliminary data.</text>
</comment>
<organism evidence="1 2">
    <name type="scientific">Paramecium sonneborni</name>
    <dbReference type="NCBI Taxonomy" id="65129"/>
    <lineage>
        <taxon>Eukaryota</taxon>
        <taxon>Sar</taxon>
        <taxon>Alveolata</taxon>
        <taxon>Ciliophora</taxon>
        <taxon>Intramacronucleata</taxon>
        <taxon>Oligohymenophorea</taxon>
        <taxon>Peniculida</taxon>
        <taxon>Parameciidae</taxon>
        <taxon>Paramecium</taxon>
    </lineage>
</organism>
<proteinExistence type="predicted"/>
<dbReference type="EMBL" id="CAJJDN010000146">
    <property type="protein sequence ID" value="CAD8123672.1"/>
    <property type="molecule type" value="Genomic_DNA"/>
</dbReference>
<evidence type="ECO:0000313" key="1">
    <source>
        <dbReference type="EMBL" id="CAD8123672.1"/>
    </source>
</evidence>
<accession>A0A8S1R8Z5</accession>
<keyword evidence="2" id="KW-1185">Reference proteome</keyword>
<protein>
    <submittedName>
        <fullName evidence="1">Uncharacterized protein</fullName>
    </submittedName>
</protein>
<dbReference type="Proteomes" id="UP000692954">
    <property type="component" value="Unassembled WGS sequence"/>
</dbReference>
<dbReference type="AlphaFoldDB" id="A0A8S1R8Z5"/>
<evidence type="ECO:0000313" key="2">
    <source>
        <dbReference type="Proteomes" id="UP000692954"/>
    </source>
</evidence>
<sequence length="96" mass="11328">MLLMNHGVSEISNYGMNQRKHVQFSIVNVITRELHLNSVLNHQTSKMTTFHHKLDPLEFHHKEESPYMKTPIIMERRLLIPQIKLASKTLILPQFK</sequence>